<gene>
    <name evidence="1" type="ORF">NQ314_008853</name>
</gene>
<dbReference type="AlphaFoldDB" id="A0AAV8Y563"/>
<dbReference type="PANTHER" id="PTHR46704:SF9">
    <property type="entry name" value="BHLH DOMAIN-CONTAINING PROTEIN"/>
    <property type="match status" value="1"/>
</dbReference>
<keyword evidence="2" id="KW-1185">Reference proteome</keyword>
<organism evidence="1 2">
    <name type="scientific">Rhamnusium bicolor</name>
    <dbReference type="NCBI Taxonomy" id="1586634"/>
    <lineage>
        <taxon>Eukaryota</taxon>
        <taxon>Metazoa</taxon>
        <taxon>Ecdysozoa</taxon>
        <taxon>Arthropoda</taxon>
        <taxon>Hexapoda</taxon>
        <taxon>Insecta</taxon>
        <taxon>Pterygota</taxon>
        <taxon>Neoptera</taxon>
        <taxon>Endopterygota</taxon>
        <taxon>Coleoptera</taxon>
        <taxon>Polyphaga</taxon>
        <taxon>Cucujiformia</taxon>
        <taxon>Chrysomeloidea</taxon>
        <taxon>Cerambycidae</taxon>
        <taxon>Lepturinae</taxon>
        <taxon>Rhagiini</taxon>
        <taxon>Rhamnusium</taxon>
    </lineage>
</organism>
<reference evidence="1" key="1">
    <citation type="journal article" date="2023" name="Insect Mol. Biol.">
        <title>Genome sequencing provides insights into the evolution of gene families encoding plant cell wall-degrading enzymes in longhorned beetles.</title>
        <authorList>
            <person name="Shin N.R."/>
            <person name="Okamura Y."/>
            <person name="Kirsch R."/>
            <person name="Pauchet Y."/>
        </authorList>
    </citation>
    <scope>NUCLEOTIDE SEQUENCE</scope>
    <source>
        <strain evidence="1">RBIC_L_NR</strain>
    </source>
</reference>
<dbReference type="Proteomes" id="UP001162156">
    <property type="component" value="Unassembled WGS sequence"/>
</dbReference>
<dbReference type="PANTHER" id="PTHR46704">
    <property type="entry name" value="CXC DOMAIN-CONTAINING PROTEIN-RELATED"/>
    <property type="match status" value="1"/>
</dbReference>
<name>A0AAV8Y563_9CUCU</name>
<comment type="caution">
    <text evidence="1">The sequence shown here is derived from an EMBL/GenBank/DDBJ whole genome shotgun (WGS) entry which is preliminary data.</text>
</comment>
<proteinExistence type="predicted"/>
<accession>A0AAV8Y563</accession>
<sequence>MKYKRKLDVLLATINQCTNPFSKELSSEYLYNISSGQSVSNDVYEFLSSVEITGNQQRINFISECSSDADRFDRAITKNIIRNFAFKNTKKVKINNKVQEVTIQRNIFGRLLYAAIQNGINLEQVFSYPLTPVPFSMCHADGNICKTPKSVILEEFKRHRTANFDPAEPDITIYDGFYLLHTFTKVPERYAAISQHILKFILFEKKRVHIIFDKYNYPSIKDYEHNLRKEDADTQYDIQRENKRPVDFAKLLKSRNFKEKFVAFLIEDWKNDEYTVLCENKTVKLDYDCCYVFEENN</sequence>
<protein>
    <submittedName>
        <fullName evidence="1">Uncharacterized protein</fullName>
    </submittedName>
</protein>
<dbReference type="EMBL" id="JANEYF010002429">
    <property type="protein sequence ID" value="KAJ8946598.1"/>
    <property type="molecule type" value="Genomic_DNA"/>
</dbReference>
<evidence type="ECO:0000313" key="2">
    <source>
        <dbReference type="Proteomes" id="UP001162156"/>
    </source>
</evidence>
<evidence type="ECO:0000313" key="1">
    <source>
        <dbReference type="EMBL" id="KAJ8946598.1"/>
    </source>
</evidence>